<dbReference type="EMBL" id="CP097331">
    <property type="protein sequence ID" value="URF06822.1"/>
    <property type="molecule type" value="Genomic_DNA"/>
</dbReference>
<proteinExistence type="predicted"/>
<feature type="signal peptide" evidence="1">
    <location>
        <begin position="1"/>
        <end position="22"/>
    </location>
</feature>
<dbReference type="AlphaFoldDB" id="A0AAE9L3A3"/>
<keyword evidence="1" id="KW-0732">Signal</keyword>
<dbReference type="KEGG" id="ccam:M5D45_27505"/>
<protein>
    <submittedName>
        <fullName evidence="2">Uncharacterized protein</fullName>
    </submittedName>
</protein>
<reference evidence="2" key="2">
    <citation type="submission" date="2022-05" db="EMBL/GenBank/DDBJ databases">
        <authorList>
            <person name="Kunte H.-J."/>
        </authorList>
    </citation>
    <scope>NUCLEOTIDE SEQUENCE</scope>
    <source>
        <strain evidence="2">G5</strain>
    </source>
</reference>
<sequence length="157" mass="17059">MIKQITRAAGTLCLLFSFASQAAAPSSSISGELEGEGAAGQLIYSINHDALLLQYFSSGTKRRLTYKVHKFDACSTMAVYQIPHTRQIAIDGSCLSLGGQILVEIYEWKAPHSNWCLVRGVAGERSDNFYEPNQTLSVSRAIGCTPPGVATFETLRL</sequence>
<evidence type="ECO:0000256" key="1">
    <source>
        <dbReference type="SAM" id="SignalP"/>
    </source>
</evidence>
<dbReference type="Proteomes" id="UP001056132">
    <property type="component" value="Chromosome 2"/>
</dbReference>
<evidence type="ECO:0000313" key="2">
    <source>
        <dbReference type="EMBL" id="URF06822.1"/>
    </source>
</evidence>
<reference evidence="2" key="1">
    <citation type="journal article" date="2022" name="Microbiol. Resour. Announc.">
        <title>Genome Sequence of Cupriavidus campinensis Strain G5, a Member of a Bacterial Consortium Capable of Polyethylene Degradation.</title>
        <authorList>
            <person name="Schneider B."/>
            <person name="Pfeiffer F."/>
            <person name="Dyall-Smith M."/>
            <person name="Kunte H.J."/>
        </authorList>
    </citation>
    <scope>NUCLEOTIDE SEQUENCE</scope>
    <source>
        <strain evidence="2">G5</strain>
    </source>
</reference>
<gene>
    <name evidence="2" type="ORF">M5D45_27505</name>
</gene>
<evidence type="ECO:0000313" key="3">
    <source>
        <dbReference type="Proteomes" id="UP001056132"/>
    </source>
</evidence>
<dbReference type="RefSeq" id="WP_250025598.1">
    <property type="nucleotide sequence ID" value="NZ_CP097331.1"/>
</dbReference>
<organism evidence="2 3">
    <name type="scientific">Cupriavidus campinensis</name>
    <dbReference type="NCBI Taxonomy" id="151783"/>
    <lineage>
        <taxon>Bacteria</taxon>
        <taxon>Pseudomonadati</taxon>
        <taxon>Pseudomonadota</taxon>
        <taxon>Betaproteobacteria</taxon>
        <taxon>Burkholderiales</taxon>
        <taxon>Burkholderiaceae</taxon>
        <taxon>Cupriavidus</taxon>
    </lineage>
</organism>
<accession>A0AAE9L3A3</accession>
<feature type="chain" id="PRO_5042228593" evidence="1">
    <location>
        <begin position="23"/>
        <end position="157"/>
    </location>
</feature>
<name>A0AAE9L3A3_9BURK</name>